<evidence type="ECO:0000313" key="2">
    <source>
        <dbReference type="Proteomes" id="UP000535020"/>
    </source>
</evidence>
<sequence length="221" mass="26052">MLKKHKNEIFEIIKSEGYAHQDFEFKNINTNVDRVLVKGSSLFFDFYQQESSFELYKWVYAIFAPKPRNSNITPNAEYFSKVKTAFTSWLKSEVSQFIAEREGEDLFENLKNKAEFNFEDFDSDIHEKFEQSEIAFIKTKLLELKSYVQANFESSQEQNLKIESAILYLSEAVETKSKFDWRGLLVSTVFSIITTLTLDTQKGAELWNFTIEMFRQIRLLK</sequence>
<evidence type="ECO:0000313" key="1">
    <source>
        <dbReference type="EMBL" id="NYA72749.1"/>
    </source>
</evidence>
<dbReference type="Proteomes" id="UP000535020">
    <property type="component" value="Unassembled WGS sequence"/>
</dbReference>
<organism evidence="1 2">
    <name type="scientific">Flavobacterium agri</name>
    <dbReference type="NCBI Taxonomy" id="2743471"/>
    <lineage>
        <taxon>Bacteria</taxon>
        <taxon>Pseudomonadati</taxon>
        <taxon>Bacteroidota</taxon>
        <taxon>Flavobacteriia</taxon>
        <taxon>Flavobacteriales</taxon>
        <taxon>Flavobacteriaceae</taxon>
        <taxon>Flavobacterium</taxon>
    </lineage>
</organism>
<keyword evidence="2" id="KW-1185">Reference proteome</keyword>
<dbReference type="EMBL" id="JACBJI010000016">
    <property type="protein sequence ID" value="NYA72749.1"/>
    <property type="molecule type" value="Genomic_DNA"/>
</dbReference>
<reference evidence="1 2" key="1">
    <citation type="submission" date="2020-07" db="EMBL/GenBank/DDBJ databases">
        <authorList>
            <person name="Sun Q."/>
        </authorList>
    </citation>
    <scope>NUCLEOTIDE SEQUENCE [LARGE SCALE GENOMIC DNA]</scope>
    <source>
        <strain evidence="1 2">MAH-1</strain>
    </source>
</reference>
<name>A0A7Y8Y520_9FLAO</name>
<gene>
    <name evidence="1" type="ORF">HZF10_17610</name>
</gene>
<dbReference type="AlphaFoldDB" id="A0A7Y8Y520"/>
<dbReference type="RefSeq" id="WP_176007559.1">
    <property type="nucleotide sequence ID" value="NZ_JABWMI010000034.1"/>
</dbReference>
<protein>
    <submittedName>
        <fullName evidence="1">Uncharacterized protein</fullName>
    </submittedName>
</protein>
<comment type="caution">
    <text evidence="1">The sequence shown here is derived from an EMBL/GenBank/DDBJ whole genome shotgun (WGS) entry which is preliminary data.</text>
</comment>
<proteinExistence type="predicted"/>
<accession>A0A7Y8Y520</accession>